<accession>G6EJP9</accession>
<dbReference type="eggNOG" id="COG0604">
    <property type="taxonomic scope" value="Bacteria"/>
</dbReference>
<dbReference type="InterPro" id="IPR020843">
    <property type="entry name" value="ER"/>
</dbReference>
<dbReference type="PANTHER" id="PTHR11695:SF294">
    <property type="entry name" value="RETICULON-4-INTERACTING PROTEIN 1, MITOCHONDRIAL"/>
    <property type="match status" value="1"/>
</dbReference>
<evidence type="ECO:0000313" key="2">
    <source>
        <dbReference type="EMBL" id="EHJ58483.1"/>
    </source>
</evidence>
<dbReference type="Pfam" id="PF13602">
    <property type="entry name" value="ADH_zinc_N_2"/>
    <property type="match status" value="1"/>
</dbReference>
<protein>
    <submittedName>
        <fullName evidence="2">Putative oxidoreductase</fullName>
    </submittedName>
</protein>
<keyword evidence="3" id="KW-1185">Reference proteome</keyword>
<dbReference type="SUPFAM" id="SSF50129">
    <property type="entry name" value="GroES-like"/>
    <property type="match status" value="1"/>
</dbReference>
<evidence type="ECO:0000259" key="1">
    <source>
        <dbReference type="SMART" id="SM00829"/>
    </source>
</evidence>
<gene>
    <name evidence="2" type="ORF">NSU_4570</name>
</gene>
<dbReference type="Gene3D" id="3.90.180.10">
    <property type="entry name" value="Medium-chain alcohol dehydrogenases, catalytic domain"/>
    <property type="match status" value="1"/>
</dbReference>
<reference evidence="2 3" key="1">
    <citation type="journal article" date="2012" name="J. Bacteriol.">
        <title>Genome sequence of benzo(a)pyrene-degrading bacterium Novosphingobium pentaromativorans US6-1.</title>
        <authorList>
            <person name="Luo Y.R."/>
            <person name="Kang S.G."/>
            <person name="Kim S.J."/>
            <person name="Kim M.R."/>
            <person name="Li N."/>
            <person name="Lee J.H."/>
            <person name="Kwon K.K."/>
        </authorList>
    </citation>
    <scope>NUCLEOTIDE SEQUENCE [LARGE SCALE GENOMIC DNA]</scope>
    <source>
        <strain evidence="2 3">US6-1</strain>
    </source>
</reference>
<comment type="caution">
    <text evidence="2">The sequence shown here is derived from an EMBL/GenBank/DDBJ whole genome shotgun (WGS) entry which is preliminary data.</text>
</comment>
<proteinExistence type="predicted"/>
<organism evidence="2 3">
    <name type="scientific">Novosphingobium pentaromativorans US6-1</name>
    <dbReference type="NCBI Taxonomy" id="1088721"/>
    <lineage>
        <taxon>Bacteria</taxon>
        <taxon>Pseudomonadati</taxon>
        <taxon>Pseudomonadota</taxon>
        <taxon>Alphaproteobacteria</taxon>
        <taxon>Sphingomonadales</taxon>
        <taxon>Sphingomonadaceae</taxon>
        <taxon>Novosphingobium</taxon>
    </lineage>
</organism>
<dbReference type="SMART" id="SM00829">
    <property type="entry name" value="PKS_ER"/>
    <property type="match status" value="1"/>
</dbReference>
<dbReference type="InterPro" id="IPR050700">
    <property type="entry name" value="YIM1/Zinc_Alcohol_DH_Fams"/>
</dbReference>
<dbReference type="CDD" id="cd05289">
    <property type="entry name" value="MDR_like_2"/>
    <property type="match status" value="1"/>
</dbReference>
<dbReference type="AlphaFoldDB" id="G6EJP9"/>
<dbReference type="EMBL" id="AGFM01000078">
    <property type="protein sequence ID" value="EHJ58483.1"/>
    <property type="molecule type" value="Genomic_DNA"/>
</dbReference>
<dbReference type="InterPro" id="IPR011032">
    <property type="entry name" value="GroES-like_sf"/>
</dbReference>
<dbReference type="SUPFAM" id="SSF51735">
    <property type="entry name" value="NAD(P)-binding Rossmann-fold domains"/>
    <property type="match status" value="1"/>
</dbReference>
<dbReference type="Proteomes" id="UP000004030">
    <property type="component" value="Unassembled WGS sequence"/>
</dbReference>
<sequence length="245" mass="26307">MPKESMGAFADYTVVPEGLLARMPATLDFAVAAGVPLAGLTALQALRDELQLRPGSRVFIPGGAGGVGTFAIQIARWLGAEVTTTASERGRALVERLGADVVIDYTSQRFEDHVRDMDGVFDLIGGDTLMKSFQVVKPGGKVVSIAGMPEPQTARQDLGGGFLLTALFWAVSYRLRAQAKKHGVTYRYLFMHPSGPELAELGGLIEEKKLEPVIDRVFPFADIADAFVHLESGHAKGKIVVQMPA</sequence>
<name>G6EJP9_9SPHN</name>
<dbReference type="PANTHER" id="PTHR11695">
    <property type="entry name" value="ALCOHOL DEHYDROGENASE RELATED"/>
    <property type="match status" value="1"/>
</dbReference>
<evidence type="ECO:0000313" key="3">
    <source>
        <dbReference type="Proteomes" id="UP000004030"/>
    </source>
</evidence>
<dbReference type="Gene3D" id="3.40.50.720">
    <property type="entry name" value="NAD(P)-binding Rossmann-like Domain"/>
    <property type="match status" value="1"/>
</dbReference>
<dbReference type="PATRIC" id="fig|1088721.3.peg.4490"/>
<dbReference type="GO" id="GO:0016491">
    <property type="term" value="F:oxidoreductase activity"/>
    <property type="evidence" value="ECO:0007669"/>
    <property type="project" value="InterPro"/>
</dbReference>
<dbReference type="InterPro" id="IPR036291">
    <property type="entry name" value="NAD(P)-bd_dom_sf"/>
</dbReference>
<feature type="domain" description="Enoyl reductase (ER)" evidence="1">
    <location>
        <begin position="2"/>
        <end position="241"/>
    </location>
</feature>